<dbReference type="GO" id="GO:0016137">
    <property type="term" value="P:glycoside metabolic process"/>
    <property type="evidence" value="ECO:0007669"/>
    <property type="project" value="UniProtKB-ARBA"/>
</dbReference>
<keyword evidence="1" id="KW-0862">Zinc</keyword>
<dbReference type="EMBL" id="WUTW01000001">
    <property type="protein sequence ID" value="MXQ62484.1"/>
    <property type="molecule type" value="Genomic_DNA"/>
</dbReference>
<dbReference type="OrthoDB" id="116799at2"/>
<dbReference type="InterPro" id="IPR003737">
    <property type="entry name" value="GlcNAc_PI_deacetylase-related"/>
</dbReference>
<evidence type="ECO:0000313" key="3">
    <source>
        <dbReference type="Proteomes" id="UP000431901"/>
    </source>
</evidence>
<dbReference type="Gene3D" id="3.40.50.10320">
    <property type="entry name" value="LmbE-like"/>
    <property type="match status" value="1"/>
</dbReference>
<dbReference type="AlphaFoldDB" id="A0A6I4W5Q3"/>
<dbReference type="Proteomes" id="UP000431901">
    <property type="component" value="Unassembled WGS sequence"/>
</dbReference>
<proteinExistence type="predicted"/>
<evidence type="ECO:0000256" key="1">
    <source>
        <dbReference type="ARBA" id="ARBA00022833"/>
    </source>
</evidence>
<protein>
    <submittedName>
        <fullName evidence="2">PIG-L family deacetylase</fullName>
    </submittedName>
</protein>
<reference evidence="2 3" key="1">
    <citation type="submission" date="2019-12" db="EMBL/GenBank/DDBJ databases">
        <title>Nocardia macrotermitis sp. nov. and Nocardia aurantia sp. nov., isolated from the gut of the fungus growing-termite Macrotermes natalensis.</title>
        <authorList>
            <person name="Christine B."/>
            <person name="Rene B."/>
        </authorList>
    </citation>
    <scope>NUCLEOTIDE SEQUENCE [LARGE SCALE GENOMIC DNA]</scope>
    <source>
        <strain evidence="2 3">DSM 102126</strain>
    </source>
</reference>
<dbReference type="SUPFAM" id="SSF102588">
    <property type="entry name" value="LmbE-like"/>
    <property type="match status" value="1"/>
</dbReference>
<sequence length="224" mass="24036">MVNRIDAPGTAEDAWRAWPGLRDLPVLDLSGVRSAVVVAAHPDDEVLGAGGLLAMLGVPVRLVAVTDGEASHPHLDPADLAARRRAESAAALRRLGGDWEVVRLGLPDAGVRDADLAPRLAGLLDGFDLCLAPWEHDAHPDHEAAGRAALATGRPVLRFPIWGWHWARPGDPRVPWERAWRVPLPPSAVAAKRAAIGCFASQLGTILPPGVVEHFTRDDEVLFR</sequence>
<name>A0A6I4W5Q3_9ACTN</name>
<dbReference type="InterPro" id="IPR024078">
    <property type="entry name" value="LmbE-like_dom_sf"/>
</dbReference>
<dbReference type="Pfam" id="PF02585">
    <property type="entry name" value="PIG-L"/>
    <property type="match status" value="1"/>
</dbReference>
<keyword evidence="3" id="KW-1185">Reference proteome</keyword>
<gene>
    <name evidence="2" type="ORF">GQ466_00365</name>
</gene>
<comment type="caution">
    <text evidence="2">The sequence shown here is derived from an EMBL/GenBank/DDBJ whole genome shotgun (WGS) entry which is preliminary data.</text>
</comment>
<accession>A0A6I4W5Q3</accession>
<evidence type="ECO:0000313" key="2">
    <source>
        <dbReference type="EMBL" id="MXQ62484.1"/>
    </source>
</evidence>
<organism evidence="2 3">
    <name type="scientific">Actinomadura rayongensis</name>
    <dbReference type="NCBI Taxonomy" id="1429076"/>
    <lineage>
        <taxon>Bacteria</taxon>
        <taxon>Bacillati</taxon>
        <taxon>Actinomycetota</taxon>
        <taxon>Actinomycetes</taxon>
        <taxon>Streptosporangiales</taxon>
        <taxon>Thermomonosporaceae</taxon>
        <taxon>Actinomadura</taxon>
    </lineage>
</organism>